<accession>A0A8K0T102</accession>
<proteinExistence type="predicted"/>
<name>A0A8K0T102_9HYPO</name>
<evidence type="ECO:0000259" key="2">
    <source>
        <dbReference type="PROSITE" id="PS50090"/>
    </source>
</evidence>
<organism evidence="3 4">
    <name type="scientific">Stachybotrys elegans</name>
    <dbReference type="NCBI Taxonomy" id="80388"/>
    <lineage>
        <taxon>Eukaryota</taxon>
        <taxon>Fungi</taxon>
        <taxon>Dikarya</taxon>
        <taxon>Ascomycota</taxon>
        <taxon>Pezizomycotina</taxon>
        <taxon>Sordariomycetes</taxon>
        <taxon>Hypocreomycetidae</taxon>
        <taxon>Hypocreales</taxon>
        <taxon>Stachybotryaceae</taxon>
        <taxon>Stachybotrys</taxon>
    </lineage>
</organism>
<dbReference type="AlphaFoldDB" id="A0A8K0T102"/>
<dbReference type="EMBL" id="JAGPNK010000002">
    <property type="protein sequence ID" value="KAH7326474.1"/>
    <property type="molecule type" value="Genomic_DNA"/>
</dbReference>
<feature type="region of interest" description="Disordered" evidence="1">
    <location>
        <begin position="152"/>
        <end position="171"/>
    </location>
</feature>
<evidence type="ECO:0000256" key="1">
    <source>
        <dbReference type="SAM" id="MobiDB-lite"/>
    </source>
</evidence>
<feature type="compositionally biased region" description="Basic residues" evidence="1">
    <location>
        <begin position="102"/>
        <end position="118"/>
    </location>
</feature>
<comment type="caution">
    <text evidence="3">The sequence shown here is derived from an EMBL/GenBank/DDBJ whole genome shotgun (WGS) entry which is preliminary data.</text>
</comment>
<evidence type="ECO:0000313" key="4">
    <source>
        <dbReference type="Proteomes" id="UP000813444"/>
    </source>
</evidence>
<feature type="domain" description="Myb-like" evidence="2">
    <location>
        <begin position="210"/>
        <end position="263"/>
    </location>
</feature>
<dbReference type="Gene3D" id="1.10.10.60">
    <property type="entry name" value="Homeodomain-like"/>
    <property type="match status" value="1"/>
</dbReference>
<dbReference type="OrthoDB" id="5334491at2759"/>
<protein>
    <recommendedName>
        <fullName evidence="2">Myb-like domain-containing protein</fullName>
    </recommendedName>
</protein>
<gene>
    <name evidence="3" type="ORF">B0I35DRAFT_405711</name>
</gene>
<dbReference type="Proteomes" id="UP000813444">
    <property type="component" value="Unassembled WGS sequence"/>
</dbReference>
<evidence type="ECO:0000313" key="3">
    <source>
        <dbReference type="EMBL" id="KAH7326474.1"/>
    </source>
</evidence>
<keyword evidence="4" id="KW-1185">Reference proteome</keyword>
<feature type="compositionally biased region" description="Pro residues" evidence="1">
    <location>
        <begin position="156"/>
        <end position="166"/>
    </location>
</feature>
<sequence length="285" mass="31271">MLLPSALPCDMSQPSSRPRLQAALFASPPASPPALSSHSAFGNIVTSCRSLQSLITAPIPDELPLSSAQLPTPPLTHAPPPLKLRLRSRAARQDPRDDHLTPRKKIAKRAPPRGANKRRRDDDDDGASDRMDDSQPEDDLDSDLDISASAYTHQPAPAPAPAPAAPSTPKRARIAPEQLPLGLERSDFHDMLLREGRDLGQLVKPGTGVEVEADGEEWSAEDDRILVELVLDKLKLSKTEWQDCARSLGKDRHTVGRRWKSLMAHGDVGLKTRSSRRARLHATWR</sequence>
<reference evidence="3" key="1">
    <citation type="journal article" date="2021" name="Nat. Commun.">
        <title>Genetic determinants of endophytism in the Arabidopsis root mycobiome.</title>
        <authorList>
            <person name="Mesny F."/>
            <person name="Miyauchi S."/>
            <person name="Thiergart T."/>
            <person name="Pickel B."/>
            <person name="Atanasova L."/>
            <person name="Karlsson M."/>
            <person name="Huettel B."/>
            <person name="Barry K.W."/>
            <person name="Haridas S."/>
            <person name="Chen C."/>
            <person name="Bauer D."/>
            <person name="Andreopoulos W."/>
            <person name="Pangilinan J."/>
            <person name="LaButti K."/>
            <person name="Riley R."/>
            <person name="Lipzen A."/>
            <person name="Clum A."/>
            <person name="Drula E."/>
            <person name="Henrissat B."/>
            <person name="Kohler A."/>
            <person name="Grigoriev I.V."/>
            <person name="Martin F.M."/>
            <person name="Hacquard S."/>
        </authorList>
    </citation>
    <scope>NUCLEOTIDE SEQUENCE</scope>
    <source>
        <strain evidence="3">MPI-CAGE-CH-0235</strain>
    </source>
</reference>
<feature type="compositionally biased region" description="Pro residues" evidence="1">
    <location>
        <begin position="71"/>
        <end position="82"/>
    </location>
</feature>
<dbReference type="InterPro" id="IPR001005">
    <property type="entry name" value="SANT/Myb"/>
</dbReference>
<feature type="compositionally biased region" description="Basic and acidic residues" evidence="1">
    <location>
        <begin position="91"/>
        <end position="101"/>
    </location>
</feature>
<dbReference type="PROSITE" id="PS50090">
    <property type="entry name" value="MYB_LIKE"/>
    <property type="match status" value="1"/>
</dbReference>
<feature type="region of interest" description="Disordered" evidence="1">
    <location>
        <begin position="63"/>
        <end position="142"/>
    </location>
</feature>